<dbReference type="InterPro" id="IPR007750">
    <property type="entry name" value="DUF674"/>
</dbReference>
<reference evidence="1" key="1">
    <citation type="submission" date="2023-10" db="EMBL/GenBank/DDBJ databases">
        <title>Chromosome-level genome of the transformable northern wattle, Acacia crassicarpa.</title>
        <authorList>
            <person name="Massaro I."/>
            <person name="Sinha N.R."/>
            <person name="Poethig S."/>
            <person name="Leichty A.R."/>
        </authorList>
    </citation>
    <scope>NUCLEOTIDE SEQUENCE</scope>
    <source>
        <strain evidence="1">Acra3RX</strain>
        <tissue evidence="1">Leaf</tissue>
    </source>
</reference>
<organism evidence="1 2">
    <name type="scientific">Acacia crassicarpa</name>
    <name type="common">northern wattle</name>
    <dbReference type="NCBI Taxonomy" id="499986"/>
    <lineage>
        <taxon>Eukaryota</taxon>
        <taxon>Viridiplantae</taxon>
        <taxon>Streptophyta</taxon>
        <taxon>Embryophyta</taxon>
        <taxon>Tracheophyta</taxon>
        <taxon>Spermatophyta</taxon>
        <taxon>Magnoliopsida</taxon>
        <taxon>eudicotyledons</taxon>
        <taxon>Gunneridae</taxon>
        <taxon>Pentapetalae</taxon>
        <taxon>rosids</taxon>
        <taxon>fabids</taxon>
        <taxon>Fabales</taxon>
        <taxon>Fabaceae</taxon>
        <taxon>Caesalpinioideae</taxon>
        <taxon>mimosoid clade</taxon>
        <taxon>Acacieae</taxon>
        <taxon>Acacia</taxon>
    </lineage>
</organism>
<gene>
    <name evidence="1" type="ORF">QN277_024948</name>
</gene>
<dbReference type="Proteomes" id="UP001293593">
    <property type="component" value="Unassembled WGS sequence"/>
</dbReference>
<evidence type="ECO:0000313" key="1">
    <source>
        <dbReference type="EMBL" id="KAK4268267.1"/>
    </source>
</evidence>
<dbReference type="PANTHER" id="PTHR33103">
    <property type="entry name" value="OS01G0153900 PROTEIN"/>
    <property type="match status" value="1"/>
</dbReference>
<dbReference type="EMBL" id="JAWXYG010000007">
    <property type="protein sequence ID" value="KAK4268267.1"/>
    <property type="molecule type" value="Genomic_DNA"/>
</dbReference>
<dbReference type="AlphaFoldDB" id="A0AAE1MHV9"/>
<keyword evidence="2" id="KW-1185">Reference proteome</keyword>
<dbReference type="Pfam" id="PF05056">
    <property type="entry name" value="DUF674"/>
    <property type="match status" value="2"/>
</dbReference>
<name>A0AAE1MHV9_9FABA</name>
<accession>A0AAE1MHV9</accession>
<comment type="caution">
    <text evidence="1">The sequence shown here is derived from an EMBL/GenBank/DDBJ whole genome shotgun (WGS) entry which is preliminary data.</text>
</comment>
<proteinExistence type="predicted"/>
<evidence type="ECO:0000313" key="2">
    <source>
        <dbReference type="Proteomes" id="UP001293593"/>
    </source>
</evidence>
<dbReference type="PANTHER" id="PTHR33103:SF27">
    <property type="entry name" value="OS04G0594700 PROTEIN"/>
    <property type="match status" value="1"/>
</dbReference>
<sequence length="295" mass="33566">MSSSENQKQISLTLVVDKKKQKVLYAEAGKDFVDVLLSFLTWPLGTVSRLVSEKSTVQPCRFYCISSLRESVDKLDRTYFSAYENKEMLLNPRSPMDDFYRNLGWVSYENTPFSKGFKGYLPVTTCYIVSDDLTVMPSKADTTLWMLRNFGLDCVTERLTVSVTQKEVPDLLKFSLWSRAPLTDLFLRKKLIQIHNSGTLELSKVKINECQGKVGVRMKLKVVVSKSERIVLFAEAQEDFINQLLIFLTIPLATVERLQQDNSGLGCIDNLYKSSAEFDAAIDFDPTIFDLKGKL</sequence>
<protein>
    <submittedName>
        <fullName evidence="1">Uncharacterized protein</fullName>
    </submittedName>
</protein>